<dbReference type="AlphaFoldDB" id="A0A8H2JS74"/>
<keyword evidence="6" id="KW-0408">Iron</keyword>
<dbReference type="PANTHER" id="PTHR32552:SF81">
    <property type="entry name" value="TONB-DEPENDENT OUTER MEMBRANE RECEPTOR"/>
    <property type="match status" value="1"/>
</dbReference>
<accession>A0A8H2JS74</accession>
<feature type="domain" description="TonB-dependent receptor plug" evidence="15">
    <location>
        <begin position="56"/>
        <end position="161"/>
    </location>
</feature>
<evidence type="ECO:0000256" key="3">
    <source>
        <dbReference type="ARBA" id="ARBA00022452"/>
    </source>
</evidence>
<evidence type="ECO:0000256" key="10">
    <source>
        <dbReference type="ARBA" id="ARBA00023237"/>
    </source>
</evidence>
<comment type="caution">
    <text evidence="16">The sequence shown here is derived from an EMBL/GenBank/DDBJ whole genome shotgun (WGS) entry which is preliminary data.</text>
</comment>
<gene>
    <name evidence="16" type="ORF">FCS21_00905</name>
</gene>
<dbReference type="OrthoDB" id="127311at2"/>
<feature type="signal peptide" evidence="13">
    <location>
        <begin position="1"/>
        <end position="30"/>
    </location>
</feature>
<keyword evidence="17" id="KW-1185">Reference proteome</keyword>
<proteinExistence type="inferred from homology"/>
<name>A0A8H2JS74_9GAMM</name>
<evidence type="ECO:0000259" key="15">
    <source>
        <dbReference type="Pfam" id="PF07715"/>
    </source>
</evidence>
<dbReference type="PROSITE" id="PS52016">
    <property type="entry name" value="TONB_DEPENDENT_REC_3"/>
    <property type="match status" value="1"/>
</dbReference>
<keyword evidence="10 11" id="KW-0998">Cell outer membrane</keyword>
<evidence type="ECO:0000256" key="11">
    <source>
        <dbReference type="PROSITE-ProRule" id="PRU01360"/>
    </source>
</evidence>
<keyword evidence="16" id="KW-0675">Receptor</keyword>
<evidence type="ECO:0000256" key="2">
    <source>
        <dbReference type="ARBA" id="ARBA00022448"/>
    </source>
</evidence>
<evidence type="ECO:0000256" key="1">
    <source>
        <dbReference type="ARBA" id="ARBA00004571"/>
    </source>
</evidence>
<dbReference type="Pfam" id="PF07715">
    <property type="entry name" value="Plug"/>
    <property type="match status" value="1"/>
</dbReference>
<sequence>MKVRSSRVFKKSALCMALSSALTLPLHSYAQDTVAKPTVTGIEVINVTASRRASTVQEAPLNITALDGDVMKDQNITQLSDVARWVPGLSIADQGGRTGSPIIVRGLNTNSSGPDSDGGTVATYIGEIPLVIDMKLIDVERVEVLIGPQGTLYGAGTLGGAIRYLPNKPVLDETSGSLYGDVFTLSESDDIGGEGGFVFNTPLIDDELAVRFAVNYLNEPGYVDYNYVVREGGVSLPDPDWSDADAVNSNLKQVKDANFEHTTTAKAMIRWQPSDVFDATLSYFYQKQDIGGRSIVHNDSLSEDNPLSSVMGKYESAYRYQEPREKEDTLVSLEMTADLGFAELTSATGYSEFEAHGQRDQTDLLIRLDYGYEEFPAFSAFTREINEAENFTQELRLVSTSDSALSWIVGGYYNQYESLFDTREYTPGFDQYAVDNSGAVQLRPDSLEYVSVDKTKVTESALFGELTYSITDKLTLMLGARFYQYDVVARSDADLPLSKTIVDASYDPTLIDLTLKKYKADDSGSLFKVNASYQFSADVMGYVTVSEGFRIGGSNGIAACDEDIGQQQSVCAQPDELLYAPDTTTNYELGFKSTWFSNQLHFNAALFMVEWNNAQIEGATEVGQQPYISNAGEAEASGIEISSRAMLTDSLIAYATYAYTNAELTSDTLDIGLAGDRLPGSSEQQFALGATYSTEIFGRTGLAINYGLTYQSDVYSKVGLRNNGEALPGYALSNMSARFSEEVWSVTFYVDNMFDKYGYSSVRRTDADITTANGANIQRNYGHYLITPRKIGARFEYLFDI</sequence>
<keyword evidence="5 11" id="KW-0812">Transmembrane</keyword>
<keyword evidence="3 11" id="KW-1134">Transmembrane beta strand</keyword>
<organism evidence="16 17">
    <name type="scientific">Colwellia ponticola</name>
    <dbReference type="NCBI Taxonomy" id="2304625"/>
    <lineage>
        <taxon>Bacteria</taxon>
        <taxon>Pseudomonadati</taxon>
        <taxon>Pseudomonadota</taxon>
        <taxon>Gammaproteobacteria</taxon>
        <taxon>Alteromonadales</taxon>
        <taxon>Colwelliaceae</taxon>
        <taxon>Colwellia</taxon>
    </lineage>
</organism>
<evidence type="ECO:0000259" key="14">
    <source>
        <dbReference type="Pfam" id="PF00593"/>
    </source>
</evidence>
<comment type="similarity">
    <text evidence="11 12">Belongs to the TonB-dependent receptor family.</text>
</comment>
<evidence type="ECO:0000256" key="13">
    <source>
        <dbReference type="SAM" id="SignalP"/>
    </source>
</evidence>
<evidence type="ECO:0000256" key="6">
    <source>
        <dbReference type="ARBA" id="ARBA00023004"/>
    </source>
</evidence>
<evidence type="ECO:0000313" key="17">
    <source>
        <dbReference type="Proteomes" id="UP000307702"/>
    </source>
</evidence>
<dbReference type="Gene3D" id="2.40.170.20">
    <property type="entry name" value="TonB-dependent receptor, beta-barrel domain"/>
    <property type="match status" value="1"/>
</dbReference>
<dbReference type="PANTHER" id="PTHR32552">
    <property type="entry name" value="FERRICHROME IRON RECEPTOR-RELATED"/>
    <property type="match status" value="1"/>
</dbReference>
<dbReference type="RefSeq" id="WP_138620107.1">
    <property type="nucleotide sequence ID" value="NZ_SZVP01000001.1"/>
</dbReference>
<evidence type="ECO:0000256" key="9">
    <source>
        <dbReference type="ARBA" id="ARBA00023136"/>
    </source>
</evidence>
<evidence type="ECO:0000256" key="8">
    <source>
        <dbReference type="ARBA" id="ARBA00023077"/>
    </source>
</evidence>
<protein>
    <submittedName>
        <fullName evidence="16">TonB-dependent receptor</fullName>
    </submittedName>
</protein>
<feature type="chain" id="PRO_5034137524" evidence="13">
    <location>
        <begin position="31"/>
        <end position="801"/>
    </location>
</feature>
<dbReference type="InterPro" id="IPR036942">
    <property type="entry name" value="Beta-barrel_TonB_sf"/>
</dbReference>
<keyword evidence="7" id="KW-0406">Ion transport</keyword>
<evidence type="ECO:0000256" key="5">
    <source>
        <dbReference type="ARBA" id="ARBA00022692"/>
    </source>
</evidence>
<dbReference type="GO" id="GO:0006826">
    <property type="term" value="P:iron ion transport"/>
    <property type="evidence" value="ECO:0007669"/>
    <property type="project" value="UniProtKB-KW"/>
</dbReference>
<dbReference type="InterPro" id="IPR039426">
    <property type="entry name" value="TonB-dep_rcpt-like"/>
</dbReference>
<dbReference type="InterPro" id="IPR012910">
    <property type="entry name" value="Plug_dom"/>
</dbReference>
<evidence type="ECO:0000256" key="4">
    <source>
        <dbReference type="ARBA" id="ARBA00022496"/>
    </source>
</evidence>
<dbReference type="InterPro" id="IPR000531">
    <property type="entry name" value="Beta-barrel_TonB"/>
</dbReference>
<keyword evidence="9 11" id="KW-0472">Membrane</keyword>
<keyword evidence="8 12" id="KW-0798">TonB box</keyword>
<evidence type="ECO:0000256" key="12">
    <source>
        <dbReference type="RuleBase" id="RU003357"/>
    </source>
</evidence>
<dbReference type="GO" id="GO:0009279">
    <property type="term" value="C:cell outer membrane"/>
    <property type="evidence" value="ECO:0007669"/>
    <property type="project" value="UniProtKB-SubCell"/>
</dbReference>
<dbReference type="SUPFAM" id="SSF56935">
    <property type="entry name" value="Porins"/>
    <property type="match status" value="1"/>
</dbReference>
<comment type="subcellular location">
    <subcellularLocation>
        <location evidence="1 11">Cell outer membrane</location>
        <topology evidence="1 11">Multi-pass membrane protein</topology>
    </subcellularLocation>
</comment>
<evidence type="ECO:0000256" key="7">
    <source>
        <dbReference type="ARBA" id="ARBA00023065"/>
    </source>
</evidence>
<reference evidence="16 17" key="1">
    <citation type="submission" date="2019-05" db="EMBL/GenBank/DDBJ databases">
        <title>Colwellia ponticola sp. nov., isolated from seawater.</title>
        <authorList>
            <person name="Yoon J.-H."/>
        </authorList>
    </citation>
    <scope>NUCLEOTIDE SEQUENCE [LARGE SCALE GENOMIC DNA]</scope>
    <source>
        <strain evidence="16 17">OISW-25</strain>
    </source>
</reference>
<keyword evidence="2 11" id="KW-0813">Transport</keyword>
<feature type="domain" description="TonB-dependent receptor-like beta-barrel" evidence="14">
    <location>
        <begin position="319"/>
        <end position="752"/>
    </location>
</feature>
<dbReference type="EMBL" id="SZVP01000001">
    <property type="protein sequence ID" value="TMM47573.1"/>
    <property type="molecule type" value="Genomic_DNA"/>
</dbReference>
<keyword evidence="13" id="KW-0732">Signal</keyword>
<dbReference type="Proteomes" id="UP000307702">
    <property type="component" value="Unassembled WGS sequence"/>
</dbReference>
<keyword evidence="4" id="KW-0410">Iron transport</keyword>
<evidence type="ECO:0000313" key="16">
    <source>
        <dbReference type="EMBL" id="TMM47573.1"/>
    </source>
</evidence>
<dbReference type="Pfam" id="PF00593">
    <property type="entry name" value="TonB_dep_Rec_b-barrel"/>
    <property type="match status" value="1"/>
</dbReference>